<proteinExistence type="predicted"/>
<accession>A0ACC1DK42</accession>
<sequence length="616" mass="72792">MESKDEMPVKLLCMACLCFGRNLRELKNEKFKEYYLDALREVPLYGTLPGSPVVCWECEALLKKAFSFKEQCKDSYRILQTYTNEHLSDRFFSEVMCQPKLKIHKHESISIEPKLEDVNLEERQHNKNELEDYNEQLLLYGLINQSINLLDINTKNRISDLDNLNTLSDVQNEGTSTLMGIEVALKTLIERKGDKKRKKKLSRVNEKKKMKSNKMKPKLTTKILTVDMTYEEMIRDREREGKRERYVKSEYKCESCLLGFSHEGAYKEHNKRRHDKALGNHSCPVCRTVIPSVESFTAHYKRHTRRYECAICHKRTLDLKVMQQHYYTTHEIALKEYKCNICGKMSKSIEAHRYHRDSHKARIQCPECEKTYRHRAGLMNHRVAVHEFRNAFPCNKCDKVFRWKTSLKRHFEKHDVKSSSNQASAFCSLCNVSFASISSYQRHLKNSLKHVTQDQLKYICDHCNRRFADKTKLRDHIEEKHLYKKFQCHICFKPSKNRVGLDQHIRNVHKGRPYNAVCHYCGKRFPTRVQLESHVRTHTGERPFICEYCPTTFSQQSNLYKHNRQVHLNIKSKRLLLCKKRKEDCPQNTLENPTVGQTFPTPAAVWRYSPQRGIIM</sequence>
<evidence type="ECO:0000313" key="2">
    <source>
        <dbReference type="Proteomes" id="UP000824533"/>
    </source>
</evidence>
<gene>
    <name evidence="1" type="ORF">K1T71_000698</name>
</gene>
<name>A0ACC1DK42_9NEOP</name>
<keyword evidence="2" id="KW-1185">Reference proteome</keyword>
<organism evidence="1 2">
    <name type="scientific">Dendrolimus kikuchii</name>
    <dbReference type="NCBI Taxonomy" id="765133"/>
    <lineage>
        <taxon>Eukaryota</taxon>
        <taxon>Metazoa</taxon>
        <taxon>Ecdysozoa</taxon>
        <taxon>Arthropoda</taxon>
        <taxon>Hexapoda</taxon>
        <taxon>Insecta</taxon>
        <taxon>Pterygota</taxon>
        <taxon>Neoptera</taxon>
        <taxon>Endopterygota</taxon>
        <taxon>Lepidoptera</taxon>
        <taxon>Glossata</taxon>
        <taxon>Ditrysia</taxon>
        <taxon>Bombycoidea</taxon>
        <taxon>Lasiocampidae</taxon>
        <taxon>Dendrolimus</taxon>
    </lineage>
</organism>
<comment type="caution">
    <text evidence="1">The sequence shown here is derived from an EMBL/GenBank/DDBJ whole genome shotgun (WGS) entry which is preliminary data.</text>
</comment>
<protein>
    <submittedName>
        <fullName evidence="1">Uncharacterized protein</fullName>
    </submittedName>
</protein>
<dbReference type="EMBL" id="CM034387">
    <property type="protein sequence ID" value="KAJ0184275.1"/>
    <property type="molecule type" value="Genomic_DNA"/>
</dbReference>
<evidence type="ECO:0000313" key="1">
    <source>
        <dbReference type="EMBL" id="KAJ0184275.1"/>
    </source>
</evidence>
<dbReference type="Proteomes" id="UP000824533">
    <property type="component" value="Linkage Group LG01"/>
</dbReference>
<reference evidence="1 2" key="1">
    <citation type="journal article" date="2021" name="Front. Genet.">
        <title>Chromosome-Level Genome Assembly Reveals Significant Gene Expansion in the Toll and IMD Signaling Pathways of Dendrolimus kikuchii.</title>
        <authorList>
            <person name="Zhou J."/>
            <person name="Wu P."/>
            <person name="Xiong Z."/>
            <person name="Liu N."/>
            <person name="Zhao N."/>
            <person name="Ji M."/>
            <person name="Qiu Y."/>
            <person name="Yang B."/>
        </authorList>
    </citation>
    <scope>NUCLEOTIDE SEQUENCE [LARGE SCALE GENOMIC DNA]</scope>
    <source>
        <strain evidence="1">Ann1</strain>
    </source>
</reference>